<name>A0A3M7M5E3_9PLEO</name>
<dbReference type="AlphaFoldDB" id="A0A3M7M5E3"/>
<organism evidence="1 2">
    <name type="scientific">Pyrenophora seminiperda CCB06</name>
    <dbReference type="NCBI Taxonomy" id="1302712"/>
    <lineage>
        <taxon>Eukaryota</taxon>
        <taxon>Fungi</taxon>
        <taxon>Dikarya</taxon>
        <taxon>Ascomycota</taxon>
        <taxon>Pezizomycotina</taxon>
        <taxon>Dothideomycetes</taxon>
        <taxon>Pleosporomycetidae</taxon>
        <taxon>Pleosporales</taxon>
        <taxon>Pleosporineae</taxon>
        <taxon>Pleosporaceae</taxon>
        <taxon>Pyrenophora</taxon>
    </lineage>
</organism>
<dbReference type="Proteomes" id="UP000265663">
    <property type="component" value="Unassembled WGS sequence"/>
</dbReference>
<evidence type="ECO:0000313" key="2">
    <source>
        <dbReference type="Proteomes" id="UP000265663"/>
    </source>
</evidence>
<reference evidence="1 2" key="1">
    <citation type="journal article" date="2014" name="PLoS ONE">
        <title>De novo Genome Assembly of the Fungal Plant Pathogen Pyrenophora semeniperda.</title>
        <authorList>
            <person name="Soliai M.M."/>
            <person name="Meyer S.E."/>
            <person name="Udall J.A."/>
            <person name="Elzinga D.E."/>
            <person name="Hermansen R.A."/>
            <person name="Bodily P.M."/>
            <person name="Hart A.A."/>
            <person name="Coleman C.E."/>
        </authorList>
    </citation>
    <scope>NUCLEOTIDE SEQUENCE [LARGE SCALE GENOMIC DNA]</scope>
    <source>
        <strain evidence="1 2">CCB06</strain>
        <tissue evidence="1">Mycelium</tissue>
    </source>
</reference>
<dbReference type="EMBL" id="KE747820">
    <property type="protein sequence ID" value="RMZ69692.1"/>
    <property type="molecule type" value="Genomic_DNA"/>
</dbReference>
<accession>A0A3M7M5E3</accession>
<protein>
    <submittedName>
        <fullName evidence="1">Uncharacterized protein</fullName>
    </submittedName>
</protein>
<evidence type="ECO:0000313" key="1">
    <source>
        <dbReference type="EMBL" id="RMZ69692.1"/>
    </source>
</evidence>
<gene>
    <name evidence="1" type="ORF">GMOD_00010383</name>
</gene>
<keyword evidence="2" id="KW-1185">Reference proteome</keyword>
<proteinExistence type="predicted"/>
<sequence>MLETPLKYHLKDNQQETNQIHWLLRSSNNYPRRILRDYTRDILGLTI</sequence>